<dbReference type="RefSeq" id="WP_102073754.1">
    <property type="nucleotide sequence ID" value="NZ_PDNW01000006.1"/>
</dbReference>
<gene>
    <name evidence="2" type="ORF">CR159_09390</name>
</gene>
<reference evidence="2 3" key="1">
    <citation type="submission" date="2017-10" db="EMBL/GenBank/DDBJ databases">
        <title>Two draft genome sequences of Pusillimonas sp. strains isolated from a nitrate- and radionuclide-contaminated groundwater in Russia.</title>
        <authorList>
            <person name="Grouzdev D.S."/>
            <person name="Tourova T.P."/>
            <person name="Goeva M.A."/>
            <person name="Babich T.L."/>
            <person name="Sokolova D.S."/>
            <person name="Abdullin R."/>
            <person name="Poltaraus A.B."/>
            <person name="Toshchakov S.V."/>
            <person name="Nazina T.N."/>
        </authorList>
    </citation>
    <scope>NUCLEOTIDE SEQUENCE [LARGE SCALE GENOMIC DNA]</scope>
    <source>
        <strain evidence="2 3">JR1/69-3-13</strain>
    </source>
</reference>
<evidence type="ECO:0000259" key="1">
    <source>
        <dbReference type="SMART" id="SM00953"/>
    </source>
</evidence>
<keyword evidence="3" id="KW-1185">Reference proteome</keyword>
<dbReference type="InterPro" id="IPR014914">
    <property type="entry name" value="RES_dom"/>
</dbReference>
<dbReference type="SMART" id="SM00953">
    <property type="entry name" value="RES"/>
    <property type="match status" value="1"/>
</dbReference>
<proteinExistence type="predicted"/>
<dbReference type="Pfam" id="PF08808">
    <property type="entry name" value="RES"/>
    <property type="match status" value="1"/>
</dbReference>
<organism evidence="2 3">
    <name type="scientific">Pollutimonas subterranea</name>
    <dbReference type="NCBI Taxonomy" id="2045210"/>
    <lineage>
        <taxon>Bacteria</taxon>
        <taxon>Pseudomonadati</taxon>
        <taxon>Pseudomonadota</taxon>
        <taxon>Betaproteobacteria</taxon>
        <taxon>Burkholderiales</taxon>
        <taxon>Alcaligenaceae</taxon>
        <taxon>Pollutimonas</taxon>
    </lineage>
</organism>
<accession>A0A2N4U5C4</accession>
<evidence type="ECO:0000313" key="2">
    <source>
        <dbReference type="EMBL" id="PLC50207.1"/>
    </source>
</evidence>
<name>A0A2N4U5C4_9BURK</name>
<sequence length="164" mass="18085">MSTKGQDVAVWRIATDTPSYTADDRSGAGARITGGRWNRPGIPVLYCSGSIALACLETVAHLELTGLPLNRYLVHVGIPADLWQARTIVQANENIGWDAEPAGKVSLDVGGHWCRICSSVVMEVPSVIVPEESNFLLNPEHPDMKRIALRKVRKWLFDARLARR</sequence>
<dbReference type="AlphaFoldDB" id="A0A2N4U5C4"/>
<comment type="caution">
    <text evidence="2">The sequence shown here is derived from an EMBL/GenBank/DDBJ whole genome shotgun (WGS) entry which is preliminary data.</text>
</comment>
<protein>
    <recommendedName>
        <fullName evidence="1">RES domain-containing protein</fullName>
    </recommendedName>
</protein>
<dbReference type="EMBL" id="PDNW01000006">
    <property type="protein sequence ID" value="PLC50207.1"/>
    <property type="molecule type" value="Genomic_DNA"/>
</dbReference>
<evidence type="ECO:0000313" key="3">
    <source>
        <dbReference type="Proteomes" id="UP000234190"/>
    </source>
</evidence>
<dbReference type="OrthoDB" id="9789501at2"/>
<feature type="domain" description="RES" evidence="1">
    <location>
        <begin position="24"/>
        <end position="151"/>
    </location>
</feature>
<dbReference type="Proteomes" id="UP000234190">
    <property type="component" value="Unassembled WGS sequence"/>
</dbReference>